<keyword evidence="3 5" id="KW-1133">Transmembrane helix</keyword>
<dbReference type="AlphaFoldDB" id="A0A2T5UW59"/>
<dbReference type="EMBL" id="QAYG01000012">
    <property type="protein sequence ID" value="PTW55691.1"/>
    <property type="molecule type" value="Genomic_DNA"/>
</dbReference>
<evidence type="ECO:0000256" key="3">
    <source>
        <dbReference type="ARBA" id="ARBA00022989"/>
    </source>
</evidence>
<dbReference type="InterPro" id="IPR032808">
    <property type="entry name" value="DoxX"/>
</dbReference>
<evidence type="ECO:0000256" key="2">
    <source>
        <dbReference type="ARBA" id="ARBA00022692"/>
    </source>
</evidence>
<feature type="transmembrane region" description="Helical" evidence="5">
    <location>
        <begin position="116"/>
        <end position="133"/>
    </location>
</feature>
<keyword evidence="7" id="KW-1185">Reference proteome</keyword>
<keyword evidence="2 5" id="KW-0812">Transmembrane</keyword>
<evidence type="ECO:0000256" key="4">
    <source>
        <dbReference type="ARBA" id="ARBA00023136"/>
    </source>
</evidence>
<gene>
    <name evidence="6" type="ORF">C8N35_11214</name>
</gene>
<dbReference type="GO" id="GO:0016020">
    <property type="term" value="C:membrane"/>
    <property type="evidence" value="ECO:0007669"/>
    <property type="project" value="UniProtKB-SubCell"/>
</dbReference>
<keyword evidence="4 5" id="KW-0472">Membrane</keyword>
<proteinExistence type="predicted"/>
<organism evidence="6 7">
    <name type="scientific">Breoghania corrubedonensis</name>
    <dbReference type="NCBI Taxonomy" id="665038"/>
    <lineage>
        <taxon>Bacteria</taxon>
        <taxon>Pseudomonadati</taxon>
        <taxon>Pseudomonadota</taxon>
        <taxon>Alphaproteobacteria</taxon>
        <taxon>Hyphomicrobiales</taxon>
        <taxon>Stappiaceae</taxon>
        <taxon>Breoghania</taxon>
    </lineage>
</organism>
<dbReference type="RefSeq" id="WP_107991822.1">
    <property type="nucleotide sequence ID" value="NZ_QAYG01000012.1"/>
</dbReference>
<comment type="caution">
    <text evidence="6">The sequence shown here is derived from an EMBL/GenBank/DDBJ whole genome shotgun (WGS) entry which is preliminary data.</text>
</comment>
<protein>
    <submittedName>
        <fullName evidence="6">Putative membrane protein YphA (DoxX/SURF4 family)</fullName>
    </submittedName>
</protein>
<evidence type="ECO:0000313" key="7">
    <source>
        <dbReference type="Proteomes" id="UP000244081"/>
    </source>
</evidence>
<dbReference type="Proteomes" id="UP000244081">
    <property type="component" value="Unassembled WGS sequence"/>
</dbReference>
<evidence type="ECO:0000256" key="1">
    <source>
        <dbReference type="ARBA" id="ARBA00004141"/>
    </source>
</evidence>
<accession>A0A2T5UW59</accession>
<dbReference type="Pfam" id="PF07681">
    <property type="entry name" value="DoxX"/>
    <property type="match status" value="1"/>
</dbReference>
<evidence type="ECO:0000256" key="5">
    <source>
        <dbReference type="SAM" id="Phobius"/>
    </source>
</evidence>
<reference evidence="6 7" key="1">
    <citation type="submission" date="2018-04" db="EMBL/GenBank/DDBJ databases">
        <title>Genomic Encyclopedia of Archaeal and Bacterial Type Strains, Phase II (KMG-II): from individual species to whole genera.</title>
        <authorList>
            <person name="Goeker M."/>
        </authorList>
    </citation>
    <scope>NUCLEOTIDE SEQUENCE [LARGE SCALE GENOMIC DNA]</scope>
    <source>
        <strain evidence="6 7">DSM 23382</strain>
    </source>
</reference>
<name>A0A2T5UW59_9HYPH</name>
<feature type="transmembrane region" description="Helical" evidence="5">
    <location>
        <begin position="83"/>
        <end position="104"/>
    </location>
</feature>
<sequence>MNTHALKPILRGGRGGRVVRAVALLALCSAYLQGALTKSFDLAGAAAEMAHFGLHPPGPIAIAVIGFELSMCVLVLSGVFRWLGALALGAFTLAATFLAFRFWMLPPGMDRAMATNGFFEHLGLVGAFLLVALQDLRRGKTSPD</sequence>
<dbReference type="OrthoDB" id="7064507at2"/>
<feature type="transmembrane region" description="Helical" evidence="5">
    <location>
        <begin position="58"/>
        <end position="76"/>
    </location>
</feature>
<evidence type="ECO:0000313" key="6">
    <source>
        <dbReference type="EMBL" id="PTW55691.1"/>
    </source>
</evidence>
<comment type="subcellular location">
    <subcellularLocation>
        <location evidence="1">Membrane</location>
        <topology evidence="1">Multi-pass membrane protein</topology>
    </subcellularLocation>
</comment>